<dbReference type="AlphaFoldDB" id="A0A941EYW5"/>
<evidence type="ECO:0000313" key="2">
    <source>
        <dbReference type="Proteomes" id="UP000675781"/>
    </source>
</evidence>
<reference evidence="1" key="1">
    <citation type="submission" date="2021-04" db="EMBL/GenBank/DDBJ databases">
        <title>Genome based classification of Actinospica acidithermotolerans sp. nov., an actinobacterium isolated from an Indonesian hot spring.</title>
        <authorList>
            <person name="Kusuma A.B."/>
            <person name="Putra K.E."/>
            <person name="Nafisah S."/>
            <person name="Loh J."/>
            <person name="Nouioui I."/>
            <person name="Goodfellow M."/>
        </authorList>
    </citation>
    <scope>NUCLEOTIDE SEQUENCE</scope>
    <source>
        <strain evidence="1">CSCA 57</strain>
    </source>
</reference>
<keyword evidence="2" id="KW-1185">Reference proteome</keyword>
<proteinExistence type="predicted"/>
<organism evidence="1 2">
    <name type="scientific">Actinospica durhamensis</name>
    <dbReference type="NCBI Taxonomy" id="1508375"/>
    <lineage>
        <taxon>Bacteria</taxon>
        <taxon>Bacillati</taxon>
        <taxon>Actinomycetota</taxon>
        <taxon>Actinomycetes</taxon>
        <taxon>Catenulisporales</taxon>
        <taxon>Actinospicaceae</taxon>
        <taxon>Actinospica</taxon>
    </lineage>
</organism>
<comment type="caution">
    <text evidence="1">The sequence shown here is derived from an EMBL/GenBank/DDBJ whole genome shotgun (WGS) entry which is preliminary data.</text>
</comment>
<protein>
    <submittedName>
        <fullName evidence="1">Uncharacterized protein</fullName>
    </submittedName>
</protein>
<dbReference type="RefSeq" id="WP_212533419.1">
    <property type="nucleotide sequence ID" value="NZ_JAGSOG010000357.1"/>
</dbReference>
<name>A0A941EYW5_9ACTN</name>
<accession>A0A941EYW5</accession>
<evidence type="ECO:0000313" key="1">
    <source>
        <dbReference type="EMBL" id="MBR7838972.1"/>
    </source>
</evidence>
<dbReference type="EMBL" id="JAGSOG010000357">
    <property type="protein sequence ID" value="MBR7838972.1"/>
    <property type="molecule type" value="Genomic_DNA"/>
</dbReference>
<dbReference type="Proteomes" id="UP000675781">
    <property type="component" value="Unassembled WGS sequence"/>
</dbReference>
<gene>
    <name evidence="1" type="ORF">KDL01_37235</name>
</gene>
<sequence>MVKKRGAAAAGGGSREHPYPAEATVKRLYAKALWCAKPGCGEPLYKAGTAGEKEVLNSRVAHIHARCFGGARWLEGMTSAANRGYDNLVILCLLHADAVDKCEADYPPQMLREWRAQHEAEVRELGGVKRPPMTDAQVAEVMARSFVPLLADALREVLPFSACSRTRSQALERARAESRGRSLARLAPVERSLRERVLAWAVETEVFRVAVPEGCVRVLVAPMGSGKSELAESWWSEGLSEAEADDAIEVPVWLDARAVAARGLAPALVEAIGGDPVRPCRVVLDDLDSVGAQEARFLLEQARRLVTASPHVRVLATARPGAVSIDGEGEAVAVPAWSVERGLALLDLIVGESSPQQWWAPETRPLLERPLTAAALAARLTAGGDAQVTRTRLLSDLAPLIVERGRNDAADERTWEHFARLAISILQERGAVRAASFANRPVVWGLCATGLVVENDGALAFALPLFEQYFGAEAIRAGAMPLAQAAAVEAFDRWRYAIAFAVADGTRVQAERDMAVIARANAAAASWVFDEVAPQDQHACIGDGLTDAVVRAEIETGCPELRGERDLSIAVGRWLRGPIEAMLEGFGPLRTDLAAHREGVLCRWGVRVQAGWVLLAKSRSEVVPPLVRIDDPDREVVRAAGWPRQERFALPTGELARWRWARTQVREQLVDLLQRRRLPTSRASVLTRERMWELASFVTAGRFGRDGEQIRVEVLRRELAPYMERVNSSVMFTQQWTGLRADSTDFRWLDEQLRSFEGDVLERPWPAPDLPEIFRRSYALRYTPQATARFVAGVLEAALEGYRDLVEANFGPCASSLATYRLLPARVDVLVERFEGERESAGGLQYLITPHDAASAGWRLVEVELCLSQEEAAGSGFAAMFQRGVGRIPPGSISDTSDLPMHWSRPASGYAYRWLVDDLVKVGLLEPLSVRFFN</sequence>